<keyword evidence="1" id="KW-0812">Transmembrane</keyword>
<name>A0ABT9PBN7_9ACTN</name>
<keyword evidence="3" id="KW-1185">Reference proteome</keyword>
<evidence type="ECO:0000313" key="3">
    <source>
        <dbReference type="Proteomes" id="UP001235712"/>
    </source>
</evidence>
<dbReference type="RefSeq" id="WP_307247605.1">
    <property type="nucleotide sequence ID" value="NZ_JAUSQZ010000001.1"/>
</dbReference>
<evidence type="ECO:0000256" key="1">
    <source>
        <dbReference type="SAM" id="Phobius"/>
    </source>
</evidence>
<organism evidence="2 3">
    <name type="scientific">Kineosporia succinea</name>
    <dbReference type="NCBI Taxonomy" id="84632"/>
    <lineage>
        <taxon>Bacteria</taxon>
        <taxon>Bacillati</taxon>
        <taxon>Actinomycetota</taxon>
        <taxon>Actinomycetes</taxon>
        <taxon>Kineosporiales</taxon>
        <taxon>Kineosporiaceae</taxon>
        <taxon>Kineosporia</taxon>
    </lineage>
</organism>
<comment type="caution">
    <text evidence="2">The sequence shown here is derived from an EMBL/GenBank/DDBJ whole genome shotgun (WGS) entry which is preliminary data.</text>
</comment>
<protein>
    <submittedName>
        <fullName evidence="2">Uncharacterized protein</fullName>
    </submittedName>
</protein>
<reference evidence="2 3" key="1">
    <citation type="submission" date="2023-07" db="EMBL/GenBank/DDBJ databases">
        <title>Sequencing the genomes of 1000 actinobacteria strains.</title>
        <authorList>
            <person name="Klenk H.-P."/>
        </authorList>
    </citation>
    <scope>NUCLEOTIDE SEQUENCE [LARGE SCALE GENOMIC DNA]</scope>
    <source>
        <strain evidence="2 3">DSM 44388</strain>
    </source>
</reference>
<keyword evidence="1" id="KW-1133">Transmembrane helix</keyword>
<gene>
    <name evidence="2" type="ORF">J2S57_005179</name>
</gene>
<proteinExistence type="predicted"/>
<dbReference type="Proteomes" id="UP001235712">
    <property type="component" value="Unassembled WGS sequence"/>
</dbReference>
<evidence type="ECO:0000313" key="2">
    <source>
        <dbReference type="EMBL" id="MDP9829430.1"/>
    </source>
</evidence>
<keyword evidence="1" id="KW-0472">Membrane</keyword>
<feature type="transmembrane region" description="Helical" evidence="1">
    <location>
        <begin position="13"/>
        <end position="33"/>
    </location>
</feature>
<accession>A0ABT9PBN7</accession>
<dbReference type="EMBL" id="JAUSQZ010000001">
    <property type="protein sequence ID" value="MDP9829430.1"/>
    <property type="molecule type" value="Genomic_DNA"/>
</dbReference>
<sequence length="186" mass="20108">MGALGTWVDWADIIGGFSTAGALIAASVAAVYAKRAAASSHNLLQVERGRDAANEMQSIREQARLIGAWFEVKPDPDYTPQSMAEMGQPGPSLARLHISNLSNQPVYEVRVRALDGNAEPINFEVLPPQATDIRDVSMSLVKPNDSYSAALILEFRDAAGKEWVRHRGRLAQVLKVGGSIKPGDQD</sequence>